<evidence type="ECO:0000256" key="1">
    <source>
        <dbReference type="ARBA" id="ARBA00004196"/>
    </source>
</evidence>
<keyword evidence="4" id="KW-0732">Signal</keyword>
<dbReference type="EMBL" id="CAEZTR010000010">
    <property type="protein sequence ID" value="CAB4567171.1"/>
    <property type="molecule type" value="Genomic_DNA"/>
</dbReference>
<dbReference type="PROSITE" id="PS51257">
    <property type="entry name" value="PROKAR_LIPOPROTEIN"/>
    <property type="match status" value="1"/>
</dbReference>
<dbReference type="Pfam" id="PF01297">
    <property type="entry name" value="ZnuA"/>
    <property type="match status" value="1"/>
</dbReference>
<accession>A0A6J6KJ85</accession>
<dbReference type="InterPro" id="IPR006128">
    <property type="entry name" value="Lipoprotein_PsaA-like"/>
</dbReference>
<keyword evidence="3" id="KW-0479">Metal-binding</keyword>
<dbReference type="PANTHER" id="PTHR42953">
    <property type="entry name" value="HIGH-AFFINITY ZINC UPTAKE SYSTEM PROTEIN ZNUA-RELATED"/>
    <property type="match status" value="1"/>
</dbReference>
<evidence type="ECO:0000256" key="4">
    <source>
        <dbReference type="ARBA" id="ARBA00022729"/>
    </source>
</evidence>
<evidence type="ECO:0000313" key="7">
    <source>
        <dbReference type="EMBL" id="CAB4647929.1"/>
    </source>
</evidence>
<organism evidence="7">
    <name type="scientific">freshwater metagenome</name>
    <dbReference type="NCBI Taxonomy" id="449393"/>
    <lineage>
        <taxon>unclassified sequences</taxon>
        <taxon>metagenomes</taxon>
        <taxon>ecological metagenomes</taxon>
    </lineage>
</organism>
<dbReference type="PANTHER" id="PTHR42953:SF1">
    <property type="entry name" value="METAL-BINDING PROTEIN HI_0362-RELATED"/>
    <property type="match status" value="1"/>
</dbReference>
<sequence length="350" mass="36482">MTRTPSLPKPHKRSATFAVLALLSVLGLLASCGSDSKDTTSASTVPDSNRPLVIATTPILGDLVRQVGGDQVNVDVLIPLGADPHDFEPSAAQAAQLRDASLIVANGLGLEERLKSALDGAQKDGVPVFEVGEQLDPLALSTADEEGHTDEDGHDHSAEKEPAQEEAHGHGAEDPHVWLDPERMATAASLVATQLATTTGLDAAPFQERAATYADAARAAETEARALLAELPADQRKLITNHDALEYFAQRFNLEVIGTVIPGGSTLAEPSAADLSDLVALIEANNVKAIFSESTVSSKLIESLAREVGSQVSVVELSTDTLGEPGSPTATYPGLIVTTARLIANGLSGR</sequence>
<dbReference type="SUPFAM" id="SSF53807">
    <property type="entry name" value="Helical backbone' metal receptor"/>
    <property type="match status" value="1"/>
</dbReference>
<dbReference type="PRINTS" id="PR00690">
    <property type="entry name" value="ADHESNFAMILY"/>
</dbReference>
<keyword evidence="2" id="KW-0813">Transport</keyword>
<evidence type="ECO:0000256" key="5">
    <source>
        <dbReference type="SAM" id="MobiDB-lite"/>
    </source>
</evidence>
<dbReference type="InterPro" id="IPR006129">
    <property type="entry name" value="AdhesinB"/>
</dbReference>
<dbReference type="EMBL" id="CAEZVV010000069">
    <property type="protein sequence ID" value="CAB4647929.1"/>
    <property type="molecule type" value="Genomic_DNA"/>
</dbReference>
<evidence type="ECO:0000313" key="6">
    <source>
        <dbReference type="EMBL" id="CAB4567171.1"/>
    </source>
</evidence>
<feature type="region of interest" description="Disordered" evidence="5">
    <location>
        <begin position="142"/>
        <end position="175"/>
    </location>
</feature>
<evidence type="ECO:0000256" key="2">
    <source>
        <dbReference type="ARBA" id="ARBA00022448"/>
    </source>
</evidence>
<evidence type="ECO:0000256" key="3">
    <source>
        <dbReference type="ARBA" id="ARBA00022723"/>
    </source>
</evidence>
<gene>
    <name evidence="6" type="ORF">UFOPK1711_00280</name>
    <name evidence="7" type="ORF">UFOPK2143_01100</name>
</gene>
<dbReference type="GO" id="GO:0007155">
    <property type="term" value="P:cell adhesion"/>
    <property type="evidence" value="ECO:0007669"/>
    <property type="project" value="InterPro"/>
</dbReference>
<dbReference type="GO" id="GO:0030001">
    <property type="term" value="P:metal ion transport"/>
    <property type="evidence" value="ECO:0007669"/>
    <property type="project" value="InterPro"/>
</dbReference>
<dbReference type="Gene3D" id="3.40.50.1980">
    <property type="entry name" value="Nitrogenase molybdenum iron protein domain"/>
    <property type="match status" value="2"/>
</dbReference>
<proteinExistence type="predicted"/>
<dbReference type="InterPro" id="IPR006127">
    <property type="entry name" value="ZnuA-like"/>
</dbReference>
<feature type="compositionally biased region" description="Basic and acidic residues" evidence="5">
    <location>
        <begin position="150"/>
        <end position="175"/>
    </location>
</feature>
<reference evidence="7" key="1">
    <citation type="submission" date="2020-05" db="EMBL/GenBank/DDBJ databases">
        <authorList>
            <person name="Chiriac C."/>
            <person name="Salcher M."/>
            <person name="Ghai R."/>
            <person name="Kavagutti S V."/>
        </authorList>
    </citation>
    <scope>NUCLEOTIDE SEQUENCE</scope>
</reference>
<protein>
    <submittedName>
        <fullName evidence="7">Unannotated protein</fullName>
    </submittedName>
</protein>
<dbReference type="GO" id="GO:0046872">
    <property type="term" value="F:metal ion binding"/>
    <property type="evidence" value="ECO:0007669"/>
    <property type="project" value="UniProtKB-KW"/>
</dbReference>
<dbReference type="AlphaFoldDB" id="A0A6J6KJ85"/>
<dbReference type="GO" id="GO:0030313">
    <property type="term" value="C:cell envelope"/>
    <property type="evidence" value="ECO:0007669"/>
    <property type="project" value="UniProtKB-SubCell"/>
</dbReference>
<comment type="subcellular location">
    <subcellularLocation>
        <location evidence="1">Cell envelope</location>
    </subcellularLocation>
</comment>
<dbReference type="InterPro" id="IPR050492">
    <property type="entry name" value="Bact_metal-bind_prot9"/>
</dbReference>
<name>A0A6J6KJ85_9ZZZZ</name>
<dbReference type="PRINTS" id="PR00691">
    <property type="entry name" value="ADHESINB"/>
</dbReference>